<feature type="transmembrane region" description="Helical" evidence="1">
    <location>
        <begin position="113"/>
        <end position="133"/>
    </location>
</feature>
<name>A0ABW9G794_9GAMM</name>
<sequence>MIDNIKMIDNILAGTPYWVWLVLLYILKVGVSGLTDRVLAVNRLGVLGVVFVGGSLHDLIAVQPWLQLFLHCMLWGGGLLVGAFIGQAIFGPLLRRLYCGQDGQVYIPGSKRLLLMLLVAFIGHYVLAVSAAISLQPQWLIMNIVFSGLMSGVFIYRALQGRRQYRRVVNQCQSVNSAF</sequence>
<feature type="transmembrane region" description="Helical" evidence="1">
    <location>
        <begin position="17"/>
        <end position="35"/>
    </location>
</feature>
<gene>
    <name evidence="2" type="ORF">ABUE30_09855</name>
</gene>
<keyword evidence="1" id="KW-1133">Transmembrane helix</keyword>
<dbReference type="RefSeq" id="WP_408623594.1">
    <property type="nucleotide sequence ID" value="NZ_JBEQCT010000004.1"/>
</dbReference>
<evidence type="ECO:0000313" key="2">
    <source>
        <dbReference type="EMBL" id="MFM2485362.1"/>
    </source>
</evidence>
<feature type="transmembrane region" description="Helical" evidence="1">
    <location>
        <begin position="68"/>
        <end position="93"/>
    </location>
</feature>
<dbReference type="Proteomes" id="UP001629953">
    <property type="component" value="Unassembled WGS sequence"/>
</dbReference>
<feature type="transmembrane region" description="Helical" evidence="1">
    <location>
        <begin position="44"/>
        <end position="62"/>
    </location>
</feature>
<evidence type="ECO:0000313" key="3">
    <source>
        <dbReference type="Proteomes" id="UP001629953"/>
    </source>
</evidence>
<organism evidence="2 3">
    <name type="scientific">Celerinatantimonas yamalensis</name>
    <dbReference type="NCBI Taxonomy" id="559956"/>
    <lineage>
        <taxon>Bacteria</taxon>
        <taxon>Pseudomonadati</taxon>
        <taxon>Pseudomonadota</taxon>
        <taxon>Gammaproteobacteria</taxon>
        <taxon>Celerinatantimonadaceae</taxon>
        <taxon>Celerinatantimonas</taxon>
    </lineage>
</organism>
<feature type="transmembrane region" description="Helical" evidence="1">
    <location>
        <begin position="139"/>
        <end position="159"/>
    </location>
</feature>
<keyword evidence="1" id="KW-0812">Transmembrane</keyword>
<reference evidence="2 3" key="1">
    <citation type="journal article" date="2013" name="Int. J. Syst. Evol. Microbiol.">
        <title>Celerinatantimonas yamalensis sp. nov., a cold-adapted diazotrophic bacterium from a cold permafrost brine.</title>
        <authorList>
            <person name="Shcherbakova V."/>
            <person name="Chuvilskaya N."/>
            <person name="Rivkina E."/>
            <person name="Demidov N."/>
            <person name="Uchaeva V."/>
            <person name="Suetin S."/>
            <person name="Suzina N."/>
            <person name="Gilichinsky D."/>
        </authorList>
    </citation>
    <scope>NUCLEOTIDE SEQUENCE [LARGE SCALE GENOMIC DNA]</scope>
    <source>
        <strain evidence="2 3">C7</strain>
    </source>
</reference>
<accession>A0ABW9G794</accession>
<comment type="caution">
    <text evidence="2">The sequence shown here is derived from an EMBL/GenBank/DDBJ whole genome shotgun (WGS) entry which is preliminary data.</text>
</comment>
<keyword evidence="3" id="KW-1185">Reference proteome</keyword>
<dbReference type="EMBL" id="JBEQCT010000004">
    <property type="protein sequence ID" value="MFM2485362.1"/>
    <property type="molecule type" value="Genomic_DNA"/>
</dbReference>
<evidence type="ECO:0000256" key="1">
    <source>
        <dbReference type="SAM" id="Phobius"/>
    </source>
</evidence>
<keyword evidence="1" id="KW-0472">Membrane</keyword>
<evidence type="ECO:0008006" key="4">
    <source>
        <dbReference type="Google" id="ProtNLM"/>
    </source>
</evidence>
<protein>
    <recommendedName>
        <fullName evidence="4">DUF1453 domain-containing protein</fullName>
    </recommendedName>
</protein>
<proteinExistence type="predicted"/>